<name>A0A3N4IUF5_ASCIM</name>
<feature type="compositionally biased region" description="Polar residues" evidence="1">
    <location>
        <begin position="140"/>
        <end position="151"/>
    </location>
</feature>
<sequence>MNAQRFIYPDESGAPVVRVGDLKKKAVEELQKKLKENPLFEDVRIGDDAIIDVHPQDGPPAGKLNDSNVLPGGSEVTVVVWPSENEAEPHLRNPVVARFSRLSNELQATKETMVNYRTDMRIALGEISNESLSVAPIPSRTAQSPSTTSKPTKNRNRRSDTLPHRFPEKRQSSATSTTTLTSAVLPESGVDACSNTPPTVNMEDLGRRLELMQLESLQQKKTLARILEQQAADREEREQEKRERERERTEREAAKEAGEREREQHQQEKDELARKQHELESTVVRISAEVIRLTKKNHKLHLRALIDESRDVLSRRIGYGGFWTLLKDYGFSQQHARDRMFEELSRIEEEYDGLLAPFSVREIMSCMFDSDTRRNGNSVAHGYDQEEVEEAIGAEPIGSERRQKLEVIQKLVALCGA</sequence>
<evidence type="ECO:0000313" key="2">
    <source>
        <dbReference type="EMBL" id="RPA87840.1"/>
    </source>
</evidence>
<feature type="compositionally biased region" description="Basic and acidic residues" evidence="1">
    <location>
        <begin position="231"/>
        <end position="276"/>
    </location>
</feature>
<keyword evidence="3" id="KW-1185">Reference proteome</keyword>
<organism evidence="2 3">
    <name type="scientific">Ascobolus immersus RN42</name>
    <dbReference type="NCBI Taxonomy" id="1160509"/>
    <lineage>
        <taxon>Eukaryota</taxon>
        <taxon>Fungi</taxon>
        <taxon>Dikarya</taxon>
        <taxon>Ascomycota</taxon>
        <taxon>Pezizomycotina</taxon>
        <taxon>Pezizomycetes</taxon>
        <taxon>Pezizales</taxon>
        <taxon>Ascobolaceae</taxon>
        <taxon>Ascobolus</taxon>
    </lineage>
</organism>
<dbReference type="Proteomes" id="UP000275078">
    <property type="component" value="Unassembled WGS sequence"/>
</dbReference>
<dbReference type="AlphaFoldDB" id="A0A3N4IUF5"/>
<reference evidence="2 3" key="1">
    <citation type="journal article" date="2018" name="Nat. Ecol. Evol.">
        <title>Pezizomycetes genomes reveal the molecular basis of ectomycorrhizal truffle lifestyle.</title>
        <authorList>
            <person name="Murat C."/>
            <person name="Payen T."/>
            <person name="Noel B."/>
            <person name="Kuo A."/>
            <person name="Morin E."/>
            <person name="Chen J."/>
            <person name="Kohler A."/>
            <person name="Krizsan K."/>
            <person name="Balestrini R."/>
            <person name="Da Silva C."/>
            <person name="Montanini B."/>
            <person name="Hainaut M."/>
            <person name="Levati E."/>
            <person name="Barry K.W."/>
            <person name="Belfiori B."/>
            <person name="Cichocki N."/>
            <person name="Clum A."/>
            <person name="Dockter R.B."/>
            <person name="Fauchery L."/>
            <person name="Guy J."/>
            <person name="Iotti M."/>
            <person name="Le Tacon F."/>
            <person name="Lindquist E.A."/>
            <person name="Lipzen A."/>
            <person name="Malagnac F."/>
            <person name="Mello A."/>
            <person name="Molinier V."/>
            <person name="Miyauchi S."/>
            <person name="Poulain J."/>
            <person name="Riccioni C."/>
            <person name="Rubini A."/>
            <person name="Sitrit Y."/>
            <person name="Splivallo R."/>
            <person name="Traeger S."/>
            <person name="Wang M."/>
            <person name="Zifcakova L."/>
            <person name="Wipf D."/>
            <person name="Zambonelli A."/>
            <person name="Paolocci F."/>
            <person name="Nowrousian M."/>
            <person name="Ottonello S."/>
            <person name="Baldrian P."/>
            <person name="Spatafora J.W."/>
            <person name="Henrissat B."/>
            <person name="Nagy L.G."/>
            <person name="Aury J.M."/>
            <person name="Wincker P."/>
            <person name="Grigoriev I.V."/>
            <person name="Bonfante P."/>
            <person name="Martin F.M."/>
        </authorList>
    </citation>
    <scope>NUCLEOTIDE SEQUENCE [LARGE SCALE GENOMIC DNA]</scope>
    <source>
        <strain evidence="2 3">RN42</strain>
    </source>
</reference>
<feature type="compositionally biased region" description="Low complexity" evidence="1">
    <location>
        <begin position="172"/>
        <end position="183"/>
    </location>
</feature>
<accession>A0A3N4IUF5</accession>
<feature type="compositionally biased region" description="Basic and acidic residues" evidence="1">
    <location>
        <begin position="157"/>
        <end position="171"/>
    </location>
</feature>
<feature type="region of interest" description="Disordered" evidence="1">
    <location>
        <begin position="230"/>
        <end position="276"/>
    </location>
</feature>
<evidence type="ECO:0000313" key="3">
    <source>
        <dbReference type="Proteomes" id="UP000275078"/>
    </source>
</evidence>
<gene>
    <name evidence="2" type="ORF">BJ508DRAFT_372074</name>
</gene>
<feature type="region of interest" description="Disordered" evidence="1">
    <location>
        <begin position="133"/>
        <end position="201"/>
    </location>
</feature>
<dbReference type="EMBL" id="ML119646">
    <property type="protein sequence ID" value="RPA87840.1"/>
    <property type="molecule type" value="Genomic_DNA"/>
</dbReference>
<evidence type="ECO:0000256" key="1">
    <source>
        <dbReference type="SAM" id="MobiDB-lite"/>
    </source>
</evidence>
<protein>
    <submittedName>
        <fullName evidence="2">Uncharacterized protein</fullName>
    </submittedName>
</protein>
<proteinExistence type="predicted"/>